<proteinExistence type="predicted"/>
<evidence type="ECO:0000259" key="3">
    <source>
        <dbReference type="Pfam" id="PF25137"/>
    </source>
</evidence>
<dbReference type="OrthoDB" id="9801156at2"/>
<evidence type="ECO:0000313" key="4">
    <source>
        <dbReference type="EMBL" id="KAE9629115.1"/>
    </source>
</evidence>
<dbReference type="CDD" id="cd08187">
    <property type="entry name" value="BDH"/>
    <property type="match status" value="1"/>
</dbReference>
<dbReference type="InterPro" id="IPR056798">
    <property type="entry name" value="ADH_Fe_C"/>
</dbReference>
<feature type="domain" description="Alcohol dehydrogenase iron-type/glycerol dehydrogenase GldA" evidence="2">
    <location>
        <begin position="9"/>
        <end position="177"/>
    </location>
</feature>
<feature type="domain" description="Fe-containing alcohol dehydrogenase-like C-terminal" evidence="3">
    <location>
        <begin position="190"/>
        <end position="387"/>
    </location>
</feature>
<dbReference type="PANTHER" id="PTHR43633:SF1">
    <property type="entry name" value="ALCOHOL DEHYDROGENASE YQHD"/>
    <property type="match status" value="1"/>
</dbReference>
<dbReference type="InterPro" id="IPR044731">
    <property type="entry name" value="BDH-like"/>
</dbReference>
<comment type="caution">
    <text evidence="4">The sequence shown here is derived from an EMBL/GenBank/DDBJ whole genome shotgun (WGS) entry which is preliminary data.</text>
</comment>
<dbReference type="InterPro" id="IPR018211">
    <property type="entry name" value="ADH_Fe_CS"/>
</dbReference>
<dbReference type="GO" id="GO:1990362">
    <property type="term" value="F:butanol dehydrogenase (NAD+) activity"/>
    <property type="evidence" value="ECO:0007669"/>
    <property type="project" value="InterPro"/>
</dbReference>
<keyword evidence="1" id="KW-0560">Oxidoreductase</keyword>
<gene>
    <name evidence="4" type="ORF">GND95_13430</name>
</gene>
<organism evidence="4 5">
    <name type="scientific">Defluviitalea raffinosedens</name>
    <dbReference type="NCBI Taxonomy" id="1450156"/>
    <lineage>
        <taxon>Bacteria</taxon>
        <taxon>Bacillati</taxon>
        <taxon>Bacillota</taxon>
        <taxon>Clostridia</taxon>
        <taxon>Lachnospirales</taxon>
        <taxon>Defluviitaleaceae</taxon>
        <taxon>Defluviitalea</taxon>
    </lineage>
</organism>
<dbReference type="PROSITE" id="PS00060">
    <property type="entry name" value="ADH_IRON_2"/>
    <property type="match status" value="1"/>
</dbReference>
<dbReference type="GO" id="GO:0046872">
    <property type="term" value="F:metal ion binding"/>
    <property type="evidence" value="ECO:0007669"/>
    <property type="project" value="InterPro"/>
</dbReference>
<dbReference type="GO" id="GO:1990002">
    <property type="term" value="F:methylglyoxal reductase (NADPH) (acetol producing) activity"/>
    <property type="evidence" value="ECO:0007669"/>
    <property type="project" value="TreeGrafter"/>
</dbReference>
<dbReference type="GO" id="GO:0008106">
    <property type="term" value="F:alcohol dehydrogenase (NADP+) activity"/>
    <property type="evidence" value="ECO:0007669"/>
    <property type="project" value="TreeGrafter"/>
</dbReference>
<dbReference type="Proteomes" id="UP000483018">
    <property type="component" value="Unassembled WGS sequence"/>
</dbReference>
<dbReference type="Pfam" id="PF00465">
    <property type="entry name" value="Fe-ADH"/>
    <property type="match status" value="1"/>
</dbReference>
<reference evidence="4 5" key="1">
    <citation type="submission" date="2019-12" db="EMBL/GenBank/DDBJ databases">
        <title>Defluviitalea raffinosedens, isolated from a biogas fermenter, genome sequencing and characterization.</title>
        <authorList>
            <person name="Rettenmaier R."/>
            <person name="Schneider M."/>
            <person name="Neuhaus K."/>
            <person name="Liebl W."/>
            <person name="Zverlov V."/>
        </authorList>
    </citation>
    <scope>NUCLEOTIDE SEQUENCE [LARGE SCALE GENOMIC DNA]</scope>
    <source>
        <strain evidence="4 5">249c-K6</strain>
    </source>
</reference>
<accession>A0A7C8LJB6</accession>
<dbReference type="Gene3D" id="3.40.50.1970">
    <property type="match status" value="1"/>
</dbReference>
<dbReference type="SUPFAM" id="SSF56796">
    <property type="entry name" value="Dehydroquinate synthase-like"/>
    <property type="match status" value="1"/>
</dbReference>
<dbReference type="AlphaFoldDB" id="A0A7C8LJB6"/>
<evidence type="ECO:0000313" key="5">
    <source>
        <dbReference type="Proteomes" id="UP000483018"/>
    </source>
</evidence>
<evidence type="ECO:0000259" key="2">
    <source>
        <dbReference type="Pfam" id="PF00465"/>
    </source>
</evidence>
<keyword evidence="5" id="KW-1185">Reference proteome</keyword>
<dbReference type="PANTHER" id="PTHR43633">
    <property type="entry name" value="ALCOHOL DEHYDROGENASE YQHD"/>
    <property type="match status" value="1"/>
</dbReference>
<dbReference type="EMBL" id="WSLF01000018">
    <property type="protein sequence ID" value="KAE9629115.1"/>
    <property type="molecule type" value="Genomic_DNA"/>
</dbReference>
<dbReference type="InterPro" id="IPR001670">
    <property type="entry name" value="ADH_Fe/GldA"/>
</dbReference>
<dbReference type="Pfam" id="PF25137">
    <property type="entry name" value="ADH_Fe_C"/>
    <property type="match status" value="1"/>
</dbReference>
<sequence>MDNFIFENPTKIIFGKDMENSVGEEVRNYSKKILLHYGGGSIKKTGLYDRVVASLKAAEIEYIELPGVKPNPRLSLVREGIKICRENNIDFILAVGGGSVIDSAKAIAMGTVYDGDVWDFYTGKAVPEAALPIGTILTIPAAGSESSTGSVITNEDGWYKRSVDSTVIYPRFSILNPELAFTLPKYQVACGAADILAHLMERYFTNTKSVELIDRLIESTMKTIIKYVPIVLDDSTNYEAWAQVMWAGTVAHNNLFSTGRVGDWASHSIEHEISGIYDVAHGAGLAVVFPAWMKYVYKHDINRFVQFAVRVWNVEQDFFDPEKTALQGIEKLEEFFKTIGLPIRLEGLGITDDRLEEMADKGTDSDRRTLGNFVKLGKQDVYNILKLAQ</sequence>
<name>A0A7C8LJB6_9FIRM</name>
<dbReference type="RefSeq" id="WP_158741674.1">
    <property type="nucleotide sequence ID" value="NZ_WSLF01000018.1"/>
</dbReference>
<dbReference type="FunFam" id="3.40.50.1970:FF:000003">
    <property type="entry name" value="Alcohol dehydrogenase, iron-containing"/>
    <property type="match status" value="1"/>
</dbReference>
<dbReference type="GO" id="GO:0005829">
    <property type="term" value="C:cytosol"/>
    <property type="evidence" value="ECO:0007669"/>
    <property type="project" value="TreeGrafter"/>
</dbReference>
<dbReference type="Gene3D" id="1.20.1090.10">
    <property type="entry name" value="Dehydroquinate synthase-like - alpha domain"/>
    <property type="match status" value="1"/>
</dbReference>
<protein>
    <submittedName>
        <fullName evidence="4">Iron-containing alcohol dehydrogenase</fullName>
    </submittedName>
</protein>
<evidence type="ECO:0000256" key="1">
    <source>
        <dbReference type="ARBA" id="ARBA00023002"/>
    </source>
</evidence>